<dbReference type="AlphaFoldDB" id="A0A2P2PSC9"/>
<dbReference type="InterPro" id="IPR016181">
    <property type="entry name" value="Acyl_CoA_acyltransferase"/>
</dbReference>
<dbReference type="GO" id="GO:0031415">
    <property type="term" value="C:NatA complex"/>
    <property type="evidence" value="ECO:0007669"/>
    <property type="project" value="TreeGrafter"/>
</dbReference>
<dbReference type="PANTHER" id="PTHR42919">
    <property type="entry name" value="N-ALPHA-ACETYLTRANSFERASE"/>
    <property type="match status" value="1"/>
</dbReference>
<reference evidence="1" key="1">
    <citation type="submission" date="2018-02" db="EMBL/GenBank/DDBJ databases">
        <title>Rhizophora mucronata_Transcriptome.</title>
        <authorList>
            <person name="Meera S.P."/>
            <person name="Sreeshan A."/>
            <person name="Augustine A."/>
        </authorList>
    </citation>
    <scope>NUCLEOTIDE SEQUENCE</scope>
    <source>
        <tissue evidence="1">Leaf</tissue>
    </source>
</reference>
<dbReference type="PANTHER" id="PTHR42919:SF20">
    <property type="entry name" value="GCN5-RELATED N-ACETYLTRANSFERASE 10, CHLOROPLASTIC"/>
    <property type="match status" value="1"/>
</dbReference>
<evidence type="ECO:0000313" key="1">
    <source>
        <dbReference type="EMBL" id="MBX57612.1"/>
    </source>
</evidence>
<dbReference type="EMBL" id="GGEC01077128">
    <property type="protein sequence ID" value="MBX57612.1"/>
    <property type="molecule type" value="Transcribed_RNA"/>
</dbReference>
<name>A0A2P2PSC9_RHIMU</name>
<protein>
    <recommendedName>
        <fullName evidence="2">N-acetyltransferase domain-containing protein</fullName>
    </recommendedName>
</protein>
<proteinExistence type="predicted"/>
<sequence>MLSFLWGFEYLVLRAYEDDYGAQKLYRNAGYKVVSSDPHWVTWMGRRRRVLMIKQSNLHN</sequence>
<dbReference type="InterPro" id="IPR051556">
    <property type="entry name" value="N-term/lysine_N-AcTrnsfr"/>
</dbReference>
<dbReference type="GO" id="GO:0007064">
    <property type="term" value="P:mitotic sister chromatid cohesion"/>
    <property type="evidence" value="ECO:0007669"/>
    <property type="project" value="TreeGrafter"/>
</dbReference>
<evidence type="ECO:0008006" key="2">
    <source>
        <dbReference type="Google" id="ProtNLM"/>
    </source>
</evidence>
<dbReference type="GO" id="GO:0008080">
    <property type="term" value="F:N-acetyltransferase activity"/>
    <property type="evidence" value="ECO:0007669"/>
    <property type="project" value="TreeGrafter"/>
</dbReference>
<organism evidence="1">
    <name type="scientific">Rhizophora mucronata</name>
    <name type="common">Asiatic mangrove</name>
    <dbReference type="NCBI Taxonomy" id="61149"/>
    <lineage>
        <taxon>Eukaryota</taxon>
        <taxon>Viridiplantae</taxon>
        <taxon>Streptophyta</taxon>
        <taxon>Embryophyta</taxon>
        <taxon>Tracheophyta</taxon>
        <taxon>Spermatophyta</taxon>
        <taxon>Magnoliopsida</taxon>
        <taxon>eudicotyledons</taxon>
        <taxon>Gunneridae</taxon>
        <taxon>Pentapetalae</taxon>
        <taxon>rosids</taxon>
        <taxon>fabids</taxon>
        <taxon>Malpighiales</taxon>
        <taxon>Rhizophoraceae</taxon>
        <taxon>Rhizophora</taxon>
    </lineage>
</organism>
<accession>A0A2P2PSC9</accession>
<dbReference type="SUPFAM" id="SSF55729">
    <property type="entry name" value="Acyl-CoA N-acyltransferases (Nat)"/>
    <property type="match status" value="1"/>
</dbReference>